<feature type="transmembrane region" description="Helical" evidence="8">
    <location>
        <begin position="685"/>
        <end position="704"/>
    </location>
</feature>
<gene>
    <name evidence="9" type="ordered locus">midi_00788</name>
</gene>
<evidence type="ECO:0000256" key="4">
    <source>
        <dbReference type="ARBA" id="ARBA00022729"/>
    </source>
</evidence>
<dbReference type="Pfam" id="PF04610">
    <property type="entry name" value="TrbL"/>
    <property type="match status" value="1"/>
</dbReference>
<evidence type="ECO:0000256" key="3">
    <source>
        <dbReference type="ARBA" id="ARBA00022692"/>
    </source>
</evidence>
<feature type="compositionally biased region" description="Basic and acidic residues" evidence="7">
    <location>
        <begin position="819"/>
        <end position="833"/>
    </location>
</feature>
<evidence type="ECO:0000256" key="8">
    <source>
        <dbReference type="SAM" id="Phobius"/>
    </source>
</evidence>
<feature type="transmembrane region" description="Helical" evidence="8">
    <location>
        <begin position="648"/>
        <end position="673"/>
    </location>
</feature>
<dbReference type="InterPro" id="IPR007688">
    <property type="entry name" value="Conjugal_tfr_TrbL/VirB6"/>
</dbReference>
<evidence type="ECO:0000256" key="2">
    <source>
        <dbReference type="ARBA" id="ARBA00007802"/>
    </source>
</evidence>
<evidence type="ECO:0000256" key="1">
    <source>
        <dbReference type="ARBA" id="ARBA00004651"/>
    </source>
</evidence>
<evidence type="ECO:0000256" key="6">
    <source>
        <dbReference type="ARBA" id="ARBA00023136"/>
    </source>
</evidence>
<evidence type="ECO:0000256" key="7">
    <source>
        <dbReference type="SAM" id="MobiDB-lite"/>
    </source>
</evidence>
<dbReference type="STRING" id="696127.midi_00788"/>
<evidence type="ECO:0000256" key="5">
    <source>
        <dbReference type="ARBA" id="ARBA00022989"/>
    </source>
</evidence>
<feature type="transmembrane region" description="Helical" evidence="8">
    <location>
        <begin position="498"/>
        <end position="518"/>
    </location>
</feature>
<feature type="transmembrane region" description="Helical" evidence="8">
    <location>
        <begin position="716"/>
        <end position="736"/>
    </location>
</feature>
<dbReference type="GO" id="GO:0030255">
    <property type="term" value="P:protein secretion by the type IV secretion system"/>
    <property type="evidence" value="ECO:0007669"/>
    <property type="project" value="InterPro"/>
</dbReference>
<sequence length="852" mass="93328">MKISLTGLAADSSKIYLCGKKSLVLTPIFPNINAANFDITKSNWDDDTSKQQAWSNKMENQCFADMSDADFNALTNKKIWINRMGNTACDWHARNPNYINTGVYVANGDELNITWYGEYAYKRNGTDLATRKLLVDCLRSNSVTDAAKANCKNIFLNSSAISIKDPMQTSFSFTAGTSMRYVIQGERARPDNAPIGVFNTNPPQDSYTIFNLTGKVTDEVLKGEFNKGVSGCDDKKQESFSKPECIKLTQYGKSKYSFSGILQEFSDKRTPLAIRHHDEIPFSGRDPTPYMNLYKINHFGGYNVEVKWGGCPFNDGSRIQYAVFKEDKEEDSMYERIPKIPETDWHDLPLDVLKPEGVLTLSDINIEGKLFLRIKTIPAGAGASKEVKDLYENPANYHGQYYITVEKADETNAIVKDGPILKIVKIVTNTIFGKNRKIGEVTNSGVVYKIYDSVASNSKLASIVRASLVVYMLFFGVGFGVGVIRANQQELIHRLIKFGFVLAVISPTSWSFFGGYLVPLCIDGTTEIVANIMAGSYSLENAGLTEAEILKNPYLIFETFDAPLKIMLSAAVWKKIVALLFNGLIGIAMTAVLVIGIFIYLVNILKVLVVYLTSIIVLSLLIIITPIVLPFMLFSLTKTIFDNWGKQIISFALQPILCFAAISLFNSLLIMLLKIILNFTACPTCALYVDLSPIYEACWIPAYYPVYSIHMPGQASAGFGVLFSIVSTSLAFLIIVHGSYMFTTYMSLIASTIVTGSPIRTATVMGAVDKAQSTTVGTLKAVTFNVSNYAMSAISRDSPGEDDQGDDSSGGNDSGGVDNKAKKEDGAESKRAGADSPASKDSGNAGSGNAGN</sequence>
<keyword evidence="10" id="KW-1185">Reference proteome</keyword>
<feature type="compositionally biased region" description="Low complexity" evidence="7">
    <location>
        <begin position="807"/>
        <end position="818"/>
    </location>
</feature>
<organism evidence="9 10">
    <name type="scientific">Midichloria mitochondrii (strain IricVA)</name>
    <dbReference type="NCBI Taxonomy" id="696127"/>
    <lineage>
        <taxon>Bacteria</taxon>
        <taxon>Pseudomonadati</taxon>
        <taxon>Pseudomonadota</taxon>
        <taxon>Alphaproteobacteria</taxon>
        <taxon>Rickettsiales</taxon>
        <taxon>Candidatus Midichloriaceae</taxon>
        <taxon>Candidatus Midichloria</taxon>
    </lineage>
</organism>
<feature type="transmembrane region" description="Helical" evidence="8">
    <location>
        <begin position="468"/>
        <end position="486"/>
    </location>
</feature>
<proteinExistence type="inferred from homology"/>
<dbReference type="Proteomes" id="UP000006639">
    <property type="component" value="Chromosome"/>
</dbReference>
<dbReference type="HOGENOM" id="CLU_297144_0_0_5"/>
<evidence type="ECO:0000313" key="10">
    <source>
        <dbReference type="Proteomes" id="UP000006639"/>
    </source>
</evidence>
<comment type="subcellular location">
    <subcellularLocation>
        <location evidence="1">Cell membrane</location>
        <topology evidence="1">Multi-pass membrane protein</topology>
    </subcellularLocation>
</comment>
<keyword evidence="5 8" id="KW-1133">Transmembrane helix</keyword>
<feature type="transmembrane region" description="Helical" evidence="8">
    <location>
        <begin position="576"/>
        <end position="601"/>
    </location>
</feature>
<dbReference type="KEGG" id="mmn:midi_00788"/>
<keyword evidence="3 8" id="KW-0812">Transmembrane</keyword>
<reference evidence="9 10" key="1">
    <citation type="journal article" date="2011" name="Mol. Biol. Evol.">
        <title>Phylogenomic evidence for the presence of a flagellum and cbb3 oxidase in the free-living mitochondrial ancestor.</title>
        <authorList>
            <person name="Sassera D."/>
            <person name="Lo N."/>
            <person name="Epis S."/>
            <person name="D'Auria G."/>
            <person name="Montagna M."/>
            <person name="Comandatore F."/>
            <person name="Horner D."/>
            <person name="Pereto J."/>
            <person name="Luciano A.M."/>
            <person name="Franciosi F."/>
            <person name="Ferri E."/>
            <person name="Crotti E."/>
            <person name="Bazzocchi C."/>
            <person name="Daffonchio D."/>
            <person name="Sacchi L."/>
            <person name="Moya A."/>
            <person name="Latorre A."/>
            <person name="Bandi C."/>
        </authorList>
    </citation>
    <scope>NUCLEOTIDE SEQUENCE [LARGE SCALE GENOMIC DNA]</scope>
    <source>
        <strain evidence="9 10">IricVA</strain>
    </source>
</reference>
<keyword evidence="4" id="KW-0732">Signal</keyword>
<keyword evidence="6 8" id="KW-0472">Membrane</keyword>
<dbReference type="EMBL" id="CP002130">
    <property type="protein sequence ID" value="AEI89078.1"/>
    <property type="molecule type" value="Genomic_DNA"/>
</dbReference>
<comment type="similarity">
    <text evidence="2">Belongs to the TrbL/VirB6 family.</text>
</comment>
<feature type="transmembrane region" description="Helical" evidence="8">
    <location>
        <begin position="608"/>
        <end position="636"/>
    </location>
</feature>
<evidence type="ECO:0000313" key="9">
    <source>
        <dbReference type="EMBL" id="AEI89078.1"/>
    </source>
</evidence>
<protein>
    <submittedName>
        <fullName evidence="9">Putative type IV secretion system protein</fullName>
    </submittedName>
</protein>
<feature type="region of interest" description="Disordered" evidence="7">
    <location>
        <begin position="795"/>
        <end position="852"/>
    </location>
</feature>
<name>F7XWM9_MIDMI</name>
<dbReference type="GO" id="GO:0005886">
    <property type="term" value="C:plasma membrane"/>
    <property type="evidence" value="ECO:0007669"/>
    <property type="project" value="UniProtKB-SubCell"/>
</dbReference>
<dbReference type="AlphaFoldDB" id="F7XWM9"/>
<accession>F7XWM9</accession>